<dbReference type="AlphaFoldDB" id="A0A0N4T5H2"/>
<reference evidence="4" key="1">
    <citation type="submission" date="2017-02" db="UniProtKB">
        <authorList>
            <consortium name="WormBaseParasite"/>
        </authorList>
    </citation>
    <scope>IDENTIFICATION</scope>
</reference>
<dbReference type="WBParaSite" id="BPAG_0000345301-mRNA-1">
    <property type="protein sequence ID" value="BPAG_0000345301-mRNA-1"/>
    <property type="gene ID" value="BPAG_0000345301"/>
</dbReference>
<protein>
    <submittedName>
        <fullName evidence="2 4">Uncharacterized protein</fullName>
    </submittedName>
</protein>
<evidence type="ECO:0000313" key="4">
    <source>
        <dbReference type="WBParaSite" id="BPAG_0000345301-mRNA-1"/>
    </source>
</evidence>
<feature type="compositionally biased region" description="Polar residues" evidence="1">
    <location>
        <begin position="31"/>
        <end position="45"/>
    </location>
</feature>
<sequence>MNSKKKKKRIENQLAHQEIFENSETEISNYHSTGISASATHTPSEISLEKEGGDVNLKLSNDMTEKRSKNKTEKYRIKVEIQEDEDDTLFNVDPIMPDLDLPSLRLNAKME</sequence>
<accession>A0A0N4T5H2</accession>
<evidence type="ECO:0000256" key="1">
    <source>
        <dbReference type="SAM" id="MobiDB-lite"/>
    </source>
</evidence>
<name>A0A0N4T5H2_BRUPA</name>
<evidence type="ECO:0000313" key="2">
    <source>
        <dbReference type="EMBL" id="VDN84609.1"/>
    </source>
</evidence>
<organism evidence="4">
    <name type="scientific">Brugia pahangi</name>
    <name type="common">Filarial nematode worm</name>
    <dbReference type="NCBI Taxonomy" id="6280"/>
    <lineage>
        <taxon>Eukaryota</taxon>
        <taxon>Metazoa</taxon>
        <taxon>Ecdysozoa</taxon>
        <taxon>Nematoda</taxon>
        <taxon>Chromadorea</taxon>
        <taxon>Rhabditida</taxon>
        <taxon>Spirurina</taxon>
        <taxon>Spiruromorpha</taxon>
        <taxon>Filarioidea</taxon>
        <taxon>Onchocercidae</taxon>
        <taxon>Brugia</taxon>
    </lineage>
</organism>
<evidence type="ECO:0000313" key="3">
    <source>
        <dbReference type="Proteomes" id="UP000278627"/>
    </source>
</evidence>
<reference evidence="2 3" key="2">
    <citation type="submission" date="2018-11" db="EMBL/GenBank/DDBJ databases">
        <authorList>
            <consortium name="Pathogen Informatics"/>
        </authorList>
    </citation>
    <scope>NUCLEOTIDE SEQUENCE [LARGE SCALE GENOMIC DNA]</scope>
</reference>
<proteinExistence type="predicted"/>
<dbReference type="Proteomes" id="UP000278627">
    <property type="component" value="Unassembled WGS sequence"/>
</dbReference>
<dbReference type="EMBL" id="UZAD01000969">
    <property type="protein sequence ID" value="VDN84609.1"/>
    <property type="molecule type" value="Genomic_DNA"/>
</dbReference>
<keyword evidence="3" id="KW-1185">Reference proteome</keyword>
<gene>
    <name evidence="2" type="ORF">BPAG_LOCUS3423</name>
</gene>
<feature type="region of interest" description="Disordered" evidence="1">
    <location>
        <begin position="31"/>
        <end position="53"/>
    </location>
</feature>